<accession>A0AAD8XWD5</accession>
<comment type="caution">
    <text evidence="1">The sequence shown here is derived from an EMBL/GenBank/DDBJ whole genome shotgun (WGS) entry which is preliminary data.</text>
</comment>
<evidence type="ECO:0000313" key="2">
    <source>
        <dbReference type="Proteomes" id="UP001224775"/>
    </source>
</evidence>
<sequence>MMLQREIQMAVNVAKARGTLVSGIAVARLAGKQIPPVAGVPIVIGGLVLGNIADLAYGNKLARVTKEAEYIMEYERGRFVPAKQAPFSKFYTEEERFLFDESTRVSELYPNAFFVEKKK</sequence>
<dbReference type="Proteomes" id="UP001224775">
    <property type="component" value="Unassembled WGS sequence"/>
</dbReference>
<name>A0AAD8XWD5_9STRA</name>
<proteinExistence type="predicted"/>
<dbReference type="Pfam" id="PF10166">
    <property type="entry name" value="DUF2368"/>
    <property type="match status" value="1"/>
</dbReference>
<reference evidence="1" key="1">
    <citation type="submission" date="2023-06" db="EMBL/GenBank/DDBJ databases">
        <title>Survivors Of The Sea: Transcriptome response of Skeletonema marinoi to long-term dormancy.</title>
        <authorList>
            <person name="Pinder M.I.M."/>
            <person name="Kourtchenko O."/>
            <person name="Robertson E.K."/>
            <person name="Larsson T."/>
            <person name="Maumus F."/>
            <person name="Osuna-Cruz C.M."/>
            <person name="Vancaester E."/>
            <person name="Stenow R."/>
            <person name="Vandepoele K."/>
            <person name="Ploug H."/>
            <person name="Bruchert V."/>
            <person name="Godhe A."/>
            <person name="Topel M."/>
        </authorList>
    </citation>
    <scope>NUCLEOTIDE SEQUENCE</scope>
    <source>
        <strain evidence="1">R05AC</strain>
    </source>
</reference>
<gene>
    <name evidence="1" type="ORF">QTG54_014608</name>
</gene>
<dbReference type="EMBL" id="JATAAI010000037">
    <property type="protein sequence ID" value="KAK1734735.1"/>
    <property type="molecule type" value="Genomic_DNA"/>
</dbReference>
<keyword evidence="2" id="KW-1185">Reference proteome</keyword>
<organism evidence="1 2">
    <name type="scientific">Skeletonema marinoi</name>
    <dbReference type="NCBI Taxonomy" id="267567"/>
    <lineage>
        <taxon>Eukaryota</taxon>
        <taxon>Sar</taxon>
        <taxon>Stramenopiles</taxon>
        <taxon>Ochrophyta</taxon>
        <taxon>Bacillariophyta</taxon>
        <taxon>Coscinodiscophyceae</taxon>
        <taxon>Thalassiosirophycidae</taxon>
        <taxon>Thalassiosirales</taxon>
        <taxon>Skeletonemataceae</taxon>
        <taxon>Skeletonema</taxon>
        <taxon>Skeletonema marinoi-dohrnii complex</taxon>
    </lineage>
</organism>
<evidence type="ECO:0000313" key="1">
    <source>
        <dbReference type="EMBL" id="KAK1734735.1"/>
    </source>
</evidence>
<dbReference type="GO" id="GO:0005886">
    <property type="term" value="C:plasma membrane"/>
    <property type="evidence" value="ECO:0007669"/>
    <property type="project" value="InterPro"/>
</dbReference>
<dbReference type="InterPro" id="IPR019319">
    <property type="entry name" value="Plg-R(KT)"/>
</dbReference>
<dbReference type="AlphaFoldDB" id="A0AAD8XWD5"/>
<protein>
    <submittedName>
        <fullName evidence="1">Uncharacterized protein</fullName>
    </submittedName>
</protein>